<feature type="compositionally biased region" description="Basic and acidic residues" evidence="2">
    <location>
        <begin position="30"/>
        <end position="42"/>
    </location>
</feature>
<dbReference type="SUPFAM" id="SSF51430">
    <property type="entry name" value="NAD(P)-linked oxidoreductase"/>
    <property type="match status" value="1"/>
</dbReference>
<gene>
    <name evidence="4" type="ORF">HKI87_02g10060</name>
</gene>
<evidence type="ECO:0000313" key="4">
    <source>
        <dbReference type="EMBL" id="WZN59480.1"/>
    </source>
</evidence>
<dbReference type="InterPro" id="IPR020471">
    <property type="entry name" value="AKR"/>
</dbReference>
<evidence type="ECO:0000256" key="1">
    <source>
        <dbReference type="ARBA" id="ARBA00023002"/>
    </source>
</evidence>
<organism evidence="4 5">
    <name type="scientific">Chloropicon roscoffensis</name>
    <dbReference type="NCBI Taxonomy" id="1461544"/>
    <lineage>
        <taxon>Eukaryota</taxon>
        <taxon>Viridiplantae</taxon>
        <taxon>Chlorophyta</taxon>
        <taxon>Chloropicophyceae</taxon>
        <taxon>Chloropicales</taxon>
        <taxon>Chloropicaceae</taxon>
        <taxon>Chloropicon</taxon>
    </lineage>
</organism>
<dbReference type="Pfam" id="PF00248">
    <property type="entry name" value="Aldo_ket_red"/>
    <property type="match status" value="1"/>
</dbReference>
<accession>A0AAX4P140</accession>
<dbReference type="AlphaFoldDB" id="A0AAX4P140"/>
<dbReference type="InterPro" id="IPR023210">
    <property type="entry name" value="NADP_OxRdtase_dom"/>
</dbReference>
<keyword evidence="1" id="KW-0560">Oxidoreductase</keyword>
<protein>
    <submittedName>
        <fullName evidence="4">Oxidoreductase</fullName>
    </submittedName>
</protein>
<feature type="region of interest" description="Disordered" evidence="2">
    <location>
        <begin position="1"/>
        <end position="42"/>
    </location>
</feature>
<sequence>MQSRFVGRAPTRVATRSPAARGGRRSRPRSAPEAKELVTSRSRELGESGVKVAPIGIGAWSWGDALYWSSDGWSDEKEGLARGALQAYLELCPEDPWIDTAEVYGGIGGESERIIGRFLRDSVSTDAGGKPTSTSRPKVATKFAALPWRYSKGSVVDACRSSLARCKTESCDLYQLHWPGLWFNDQYVEGLEEVVKQGLAKSVGVSNYSDKRLQEAHSKLKARGVPLASNQVHYNLLYRLPETNGVLEKCQELGVTLVAYSPLAQGVLSGKYDEKNLPTGPRARIYNESFMRKARPLIELMREIGENHGGKSNAQVALNWLLCNPLVTVIPGAKNRQQVEDLMGAIGWELEEGEVIELRKAALAVPPVQGFPAEDL</sequence>
<dbReference type="Gene3D" id="3.20.20.100">
    <property type="entry name" value="NADP-dependent oxidoreductase domain"/>
    <property type="match status" value="1"/>
</dbReference>
<proteinExistence type="predicted"/>
<dbReference type="InterPro" id="IPR018170">
    <property type="entry name" value="Aldo/ket_reductase_CS"/>
</dbReference>
<dbReference type="Proteomes" id="UP001472866">
    <property type="component" value="Chromosome 02"/>
</dbReference>
<evidence type="ECO:0000259" key="3">
    <source>
        <dbReference type="Pfam" id="PF00248"/>
    </source>
</evidence>
<dbReference type="EMBL" id="CP151502">
    <property type="protein sequence ID" value="WZN59480.1"/>
    <property type="molecule type" value="Genomic_DNA"/>
</dbReference>
<dbReference type="PANTHER" id="PTHR43364">
    <property type="entry name" value="NADH-SPECIFIC METHYLGLYOXAL REDUCTASE-RELATED"/>
    <property type="match status" value="1"/>
</dbReference>
<dbReference type="InterPro" id="IPR036812">
    <property type="entry name" value="NAD(P)_OxRdtase_dom_sf"/>
</dbReference>
<dbReference type="PANTHER" id="PTHR43364:SF4">
    <property type="entry name" value="NAD(P)-LINKED OXIDOREDUCTASE SUPERFAMILY PROTEIN"/>
    <property type="match status" value="1"/>
</dbReference>
<reference evidence="4 5" key="1">
    <citation type="submission" date="2024-03" db="EMBL/GenBank/DDBJ databases">
        <title>Complete genome sequence of the green alga Chloropicon roscoffensis RCC1871.</title>
        <authorList>
            <person name="Lemieux C."/>
            <person name="Pombert J.-F."/>
            <person name="Otis C."/>
            <person name="Turmel M."/>
        </authorList>
    </citation>
    <scope>NUCLEOTIDE SEQUENCE [LARGE SCALE GENOMIC DNA]</scope>
    <source>
        <strain evidence="4 5">RCC1871</strain>
    </source>
</reference>
<name>A0AAX4P140_9CHLO</name>
<dbReference type="GO" id="GO:0016491">
    <property type="term" value="F:oxidoreductase activity"/>
    <property type="evidence" value="ECO:0007669"/>
    <property type="project" value="UniProtKB-KW"/>
</dbReference>
<feature type="domain" description="NADP-dependent oxidoreductase" evidence="3">
    <location>
        <begin position="54"/>
        <end position="360"/>
    </location>
</feature>
<dbReference type="PRINTS" id="PR00069">
    <property type="entry name" value="ALDKETRDTASE"/>
</dbReference>
<dbReference type="InterPro" id="IPR050523">
    <property type="entry name" value="AKR_Detox_Biosynth"/>
</dbReference>
<keyword evidence="5" id="KW-1185">Reference proteome</keyword>
<evidence type="ECO:0000256" key="2">
    <source>
        <dbReference type="SAM" id="MobiDB-lite"/>
    </source>
</evidence>
<dbReference type="PROSITE" id="PS00062">
    <property type="entry name" value="ALDOKETO_REDUCTASE_2"/>
    <property type="match status" value="1"/>
</dbReference>
<evidence type="ECO:0000313" key="5">
    <source>
        <dbReference type="Proteomes" id="UP001472866"/>
    </source>
</evidence>
<dbReference type="CDD" id="cd19093">
    <property type="entry name" value="AKR_AtPLR-like"/>
    <property type="match status" value="1"/>
</dbReference>